<dbReference type="PROSITE" id="PS51375">
    <property type="entry name" value="PPR"/>
    <property type="match status" value="2"/>
</dbReference>
<dbReference type="Pfam" id="PF13041">
    <property type="entry name" value="PPR_2"/>
    <property type="match status" value="1"/>
</dbReference>
<feature type="domain" description="KIB1-4 beta-propeller" evidence="3">
    <location>
        <begin position="561"/>
        <end position="838"/>
    </location>
</feature>
<organism evidence="4 5">
    <name type="scientific">Rhododendron simsii</name>
    <name type="common">Sims's rhododendron</name>
    <dbReference type="NCBI Taxonomy" id="118357"/>
    <lineage>
        <taxon>Eukaryota</taxon>
        <taxon>Viridiplantae</taxon>
        <taxon>Streptophyta</taxon>
        <taxon>Embryophyta</taxon>
        <taxon>Tracheophyta</taxon>
        <taxon>Spermatophyta</taxon>
        <taxon>Magnoliopsida</taxon>
        <taxon>eudicotyledons</taxon>
        <taxon>Gunneridae</taxon>
        <taxon>Pentapetalae</taxon>
        <taxon>asterids</taxon>
        <taxon>Ericales</taxon>
        <taxon>Ericaceae</taxon>
        <taxon>Ericoideae</taxon>
        <taxon>Rhodoreae</taxon>
        <taxon>Rhododendron</taxon>
    </lineage>
</organism>
<proteinExistence type="predicted"/>
<dbReference type="EMBL" id="WJXA01000002">
    <property type="protein sequence ID" value="KAF7151373.1"/>
    <property type="molecule type" value="Genomic_DNA"/>
</dbReference>
<feature type="repeat" description="PPR" evidence="2">
    <location>
        <begin position="171"/>
        <end position="205"/>
    </location>
</feature>
<keyword evidence="5" id="KW-1185">Reference proteome</keyword>
<dbReference type="Pfam" id="PF03478">
    <property type="entry name" value="Beta-prop_KIB1-4"/>
    <property type="match status" value="1"/>
</dbReference>
<protein>
    <recommendedName>
        <fullName evidence="3">KIB1-4 beta-propeller domain-containing protein</fullName>
    </recommendedName>
</protein>
<dbReference type="InterPro" id="IPR002885">
    <property type="entry name" value="PPR_rpt"/>
</dbReference>
<accession>A0A834HCB3</accession>
<dbReference type="InterPro" id="IPR044175">
    <property type="entry name" value="At5g66631-like"/>
</dbReference>
<dbReference type="InterPro" id="IPR005174">
    <property type="entry name" value="KIB1-4_b-propeller"/>
</dbReference>
<gene>
    <name evidence="4" type="ORF">RHSIM_Rhsim02G0225000</name>
</gene>
<reference evidence="4" key="1">
    <citation type="submission" date="2019-11" db="EMBL/GenBank/DDBJ databases">
        <authorList>
            <person name="Liu Y."/>
            <person name="Hou J."/>
            <person name="Li T.-Q."/>
            <person name="Guan C.-H."/>
            <person name="Wu X."/>
            <person name="Wu H.-Z."/>
            <person name="Ling F."/>
            <person name="Zhang R."/>
            <person name="Shi X.-G."/>
            <person name="Ren J.-P."/>
            <person name="Chen E.-F."/>
            <person name="Sun J.-M."/>
        </authorList>
    </citation>
    <scope>NUCLEOTIDE SEQUENCE</scope>
    <source>
        <strain evidence="4">Adult_tree_wgs_1</strain>
        <tissue evidence="4">Leaves</tissue>
    </source>
</reference>
<evidence type="ECO:0000313" key="5">
    <source>
        <dbReference type="Proteomes" id="UP000626092"/>
    </source>
</evidence>
<dbReference type="Gene3D" id="1.25.40.10">
    <property type="entry name" value="Tetratricopeptide repeat domain"/>
    <property type="match status" value="3"/>
</dbReference>
<dbReference type="InterPro" id="IPR011990">
    <property type="entry name" value="TPR-like_helical_dom_sf"/>
</dbReference>
<name>A0A834HCB3_RHOSS</name>
<dbReference type="AlphaFoldDB" id="A0A834HCB3"/>
<evidence type="ECO:0000256" key="2">
    <source>
        <dbReference type="PROSITE-ProRule" id="PRU00708"/>
    </source>
</evidence>
<evidence type="ECO:0000313" key="4">
    <source>
        <dbReference type="EMBL" id="KAF7151373.1"/>
    </source>
</evidence>
<dbReference type="NCBIfam" id="TIGR00756">
    <property type="entry name" value="PPR"/>
    <property type="match status" value="1"/>
</dbReference>
<evidence type="ECO:0000259" key="3">
    <source>
        <dbReference type="Pfam" id="PF03478"/>
    </source>
</evidence>
<evidence type="ECO:0000256" key="1">
    <source>
        <dbReference type="ARBA" id="ARBA00022737"/>
    </source>
</evidence>
<dbReference type="Proteomes" id="UP000626092">
    <property type="component" value="Unassembled WGS sequence"/>
</dbReference>
<dbReference type="OrthoDB" id="185373at2759"/>
<dbReference type="PANTHER" id="PTHR47913">
    <property type="entry name" value="OS01G0167750 PROTEIN"/>
    <property type="match status" value="1"/>
</dbReference>
<dbReference type="PANTHER" id="PTHR47913:SF1">
    <property type="entry name" value="OS01G0167750 PROTEIN"/>
    <property type="match status" value="1"/>
</dbReference>
<dbReference type="Pfam" id="PF01535">
    <property type="entry name" value="PPR"/>
    <property type="match status" value="1"/>
</dbReference>
<feature type="repeat" description="PPR" evidence="2">
    <location>
        <begin position="206"/>
        <end position="240"/>
    </location>
</feature>
<keyword evidence="1" id="KW-0677">Repeat</keyword>
<comment type="caution">
    <text evidence="4">The sequence shown here is derived from an EMBL/GenBank/DDBJ whole genome shotgun (WGS) entry which is preliminary data.</text>
</comment>
<sequence>MYIRRFVRPRNLLTSLTPMVRYFANKPHVNEVSRYLQRAKLIDSIRLALRSNSPRSLIPLLNDPALDSFVVANALRCAPSPESALSLIKTLQTIPHFRHTQYTLYALAIILSKSQQIAKLKALIEAINSGKFPNVARVSFMDSMRWYAAAGDLDLVLSVWNEWRALQKRPCIESYNIVLGLYVRMGKNSEATKIFSMMIDEGVVPNSRTYTVIIEHLLSSGQLDSAMRIFNALPSMRIKRTLRQYSVLVGAFTGNEQFDVVKSLLNKMLNDGIFPGHAMQSSLQRMQEEGFLEETDELIKEMLPDERIKHIGVFTDEDDEEEDHNDGDCDGREVKSCIGYDNVNAVRLKSWLDPAALVSALHNWTHEEVSALQDANIVWTRRLVCKMIRNFKSAETAWQFFCWAATQRGFTHDVYTVSGMIGKLARRGHADLVNQLLSKVKSEQMILSFNTIRLVIDFYGMSRNGHAAIKVFRDVKSLCGPMSKTNLFLLYSSLLCTLAKCNMNSDALDTLDEMILGGILPDIRTFSGLMHHFALQGDIKVVQRLFGMVKQSDKPDERQFVSLRKGGVNRTVNLPEARGKRCLETLGWLVTLAEYGEMNLVHPFSRVQINLPHVTTFNDYHLSSWDKHTSFIHKAVLSSSPEESKDYVLVVLYGNFGHLGFWRPGDKSRTDVEVPILGFRDIIFHEGLPYAVKGHGMVLAFDVLGPYPTRPWFGLGIPDICFGSHKQLFTGESAGVVLMVHQDASLSDFGDDDPFGPDNTERSSVDYPTCRFQVFEFASGTKEWVEIMSLGNNALFLGENASIAVDASRFPGIKANCIYYTDNFWHFYQRGGANTGIYSLEDGSKSPCYEEESFNPICPPLWVSPSFF</sequence>